<gene>
    <name evidence="2" type="ORF">I7I52_06885</name>
</gene>
<dbReference type="AlphaFoldDB" id="A0A8H8D0C5"/>
<accession>A0A8H8D0C5</accession>
<keyword evidence="1" id="KW-0472">Membrane</keyword>
<keyword evidence="1" id="KW-0812">Transmembrane</keyword>
<dbReference type="VEuPathDB" id="FungiDB:I7I52_06885"/>
<name>A0A8H8D0C5_AJECA</name>
<dbReference type="Proteomes" id="UP000670092">
    <property type="component" value="Unassembled WGS sequence"/>
</dbReference>
<keyword evidence="1" id="KW-1133">Transmembrane helix</keyword>
<sequence length="107" mass="11835">MKVIYSCVYLYSFDTIIVESHRPIPTTLPATRIGRHANMKLTWVFTVLFAGIVTASPIIGEEMSPARRDNAMALDNRCQSKETQCGSGKDCADGCFCDAVRNICVNK</sequence>
<reference evidence="2 3" key="1">
    <citation type="submission" date="2021-01" db="EMBL/GenBank/DDBJ databases">
        <title>Chromosome-level genome assembly of a human fungal pathogen reveals clustering of transcriptionally co-regulated genes.</title>
        <authorList>
            <person name="Voorhies M."/>
            <person name="Cohen S."/>
            <person name="Shea T.P."/>
            <person name="Petrus S."/>
            <person name="Munoz J.F."/>
            <person name="Poplawski S."/>
            <person name="Goldman W.E."/>
            <person name="Michael T."/>
            <person name="Cuomo C.A."/>
            <person name="Sil A."/>
            <person name="Beyhan S."/>
        </authorList>
    </citation>
    <scope>NUCLEOTIDE SEQUENCE [LARGE SCALE GENOMIC DNA]</scope>
    <source>
        <strain evidence="2 3">G184AR</strain>
    </source>
</reference>
<organism evidence="2 3">
    <name type="scientific">Ajellomyces capsulatus</name>
    <name type="common">Darling's disease fungus</name>
    <name type="synonym">Histoplasma capsulatum</name>
    <dbReference type="NCBI Taxonomy" id="5037"/>
    <lineage>
        <taxon>Eukaryota</taxon>
        <taxon>Fungi</taxon>
        <taxon>Dikarya</taxon>
        <taxon>Ascomycota</taxon>
        <taxon>Pezizomycotina</taxon>
        <taxon>Eurotiomycetes</taxon>
        <taxon>Eurotiomycetidae</taxon>
        <taxon>Onygenales</taxon>
        <taxon>Ajellomycetaceae</taxon>
        <taxon>Histoplasma</taxon>
    </lineage>
</organism>
<evidence type="ECO:0000256" key="1">
    <source>
        <dbReference type="SAM" id="Phobius"/>
    </source>
</evidence>
<proteinExistence type="predicted"/>
<comment type="caution">
    <text evidence="2">The sequence shown here is derived from an EMBL/GenBank/DDBJ whole genome shotgun (WGS) entry which is preliminary data.</text>
</comment>
<protein>
    <submittedName>
        <fullName evidence="2">Uncharacterized protein</fullName>
    </submittedName>
</protein>
<evidence type="ECO:0000313" key="3">
    <source>
        <dbReference type="Proteomes" id="UP000670092"/>
    </source>
</evidence>
<feature type="transmembrane region" description="Helical" evidence="1">
    <location>
        <begin position="41"/>
        <end position="60"/>
    </location>
</feature>
<evidence type="ECO:0000313" key="2">
    <source>
        <dbReference type="EMBL" id="KAG5296282.1"/>
    </source>
</evidence>
<dbReference type="EMBL" id="JAEVHI010000003">
    <property type="protein sequence ID" value="KAG5296282.1"/>
    <property type="molecule type" value="Genomic_DNA"/>
</dbReference>